<evidence type="ECO:0000256" key="1">
    <source>
        <dbReference type="ARBA" id="ARBA00004651"/>
    </source>
</evidence>
<dbReference type="InterPro" id="IPR025857">
    <property type="entry name" value="MacB_PCD"/>
</dbReference>
<comment type="subcellular location">
    <subcellularLocation>
        <location evidence="1">Cell membrane</location>
        <topology evidence="1">Multi-pass membrane protein</topology>
    </subcellularLocation>
</comment>
<evidence type="ECO:0000256" key="4">
    <source>
        <dbReference type="ARBA" id="ARBA00022989"/>
    </source>
</evidence>
<name>A0A6C0GXJ3_9BACT</name>
<dbReference type="Pfam" id="PF12704">
    <property type="entry name" value="MacB_PCD"/>
    <property type="match status" value="2"/>
</dbReference>
<feature type="domain" description="ABC3 transporter permease C-terminal" evidence="7">
    <location>
        <begin position="288"/>
        <end position="404"/>
    </location>
</feature>
<proteinExistence type="predicted"/>
<feature type="transmembrane region" description="Helical" evidence="6">
    <location>
        <begin position="760"/>
        <end position="782"/>
    </location>
</feature>
<evidence type="ECO:0000256" key="6">
    <source>
        <dbReference type="SAM" id="Phobius"/>
    </source>
</evidence>
<evidence type="ECO:0000256" key="2">
    <source>
        <dbReference type="ARBA" id="ARBA00022475"/>
    </source>
</evidence>
<feature type="transmembrane region" description="Helical" evidence="6">
    <location>
        <begin position="279"/>
        <end position="302"/>
    </location>
</feature>
<keyword evidence="3 6" id="KW-0812">Transmembrane</keyword>
<gene>
    <name evidence="9" type="ORF">GXP67_26710</name>
</gene>
<feature type="transmembrane region" description="Helical" evidence="6">
    <location>
        <begin position="721"/>
        <end position="740"/>
    </location>
</feature>
<dbReference type="Proteomes" id="UP000480178">
    <property type="component" value="Chromosome"/>
</dbReference>
<keyword evidence="2" id="KW-1003">Cell membrane</keyword>
<dbReference type="AlphaFoldDB" id="A0A6C0GXJ3"/>
<dbReference type="GO" id="GO:0022857">
    <property type="term" value="F:transmembrane transporter activity"/>
    <property type="evidence" value="ECO:0007669"/>
    <property type="project" value="TreeGrafter"/>
</dbReference>
<dbReference type="KEGG" id="rhoz:GXP67_26710"/>
<organism evidence="9 10">
    <name type="scientific">Rhodocytophaga rosea</name>
    <dbReference type="NCBI Taxonomy" id="2704465"/>
    <lineage>
        <taxon>Bacteria</taxon>
        <taxon>Pseudomonadati</taxon>
        <taxon>Bacteroidota</taxon>
        <taxon>Cytophagia</taxon>
        <taxon>Cytophagales</taxon>
        <taxon>Rhodocytophagaceae</taxon>
        <taxon>Rhodocytophaga</taxon>
    </lineage>
</organism>
<dbReference type="InterPro" id="IPR050250">
    <property type="entry name" value="Macrolide_Exporter_MacB"/>
</dbReference>
<reference evidence="9 10" key="1">
    <citation type="submission" date="2020-01" db="EMBL/GenBank/DDBJ databases">
        <authorList>
            <person name="Kim M.K."/>
        </authorList>
    </citation>
    <scope>NUCLEOTIDE SEQUENCE [LARGE SCALE GENOMIC DNA]</scope>
    <source>
        <strain evidence="9 10">172606-1</strain>
    </source>
</reference>
<dbReference type="PANTHER" id="PTHR30572:SF18">
    <property type="entry name" value="ABC-TYPE MACROLIDE FAMILY EXPORT SYSTEM PERMEASE COMPONENT 2"/>
    <property type="match status" value="1"/>
</dbReference>
<evidence type="ECO:0000256" key="3">
    <source>
        <dbReference type="ARBA" id="ARBA00022692"/>
    </source>
</evidence>
<evidence type="ECO:0000313" key="9">
    <source>
        <dbReference type="EMBL" id="QHT72182.1"/>
    </source>
</evidence>
<evidence type="ECO:0000256" key="5">
    <source>
        <dbReference type="ARBA" id="ARBA00023136"/>
    </source>
</evidence>
<dbReference type="EMBL" id="CP048222">
    <property type="protein sequence ID" value="QHT72182.1"/>
    <property type="molecule type" value="Genomic_DNA"/>
</dbReference>
<dbReference type="Pfam" id="PF02687">
    <property type="entry name" value="FtsX"/>
    <property type="match status" value="2"/>
</dbReference>
<sequence length="792" mass="88920">MIRNYIIIAFRYLIKNKGYSFLNIGGLAIGMAVSMLIGLWVWNEVSYNKTHNNYNRVAQLWQFVTFETEKVSYNSLPIPLAEELRRNYPDFESVSLSTYTRETILANGDKKFSKTGQYVEPDFIDIMSVKIVAGSANGLKELNSILLSQSLAITLFGDESPVNKLLTLNNKETVKITAVYEDFPSNSSFNEVFFLAPWPLFVSLNPNAKNAVQEWDENSYQIFVKLTDQAQARDVSAKIKDIRMKRENPPPYKPEFFLHPMPKWHLYGDFQNGINTGGLIYFVKLFGMVGIAVLLLACINFMNLSTARSAKRAKEVGIRKTLGSVRRQLVLQFLSESFLMVALAFIISVGFVLLSLPFFNEIAGTSIRFLWLNPLFWIICLGFCLLTSLVSGSYPALYLSSFQPLKVLKGTFKAGRLAATPRKALVIFQFTVSIALVIGIITVYRQIQYAKDRPTGYSQNGLIEVIMNTPELYTHHASIKNDLLSSGAVADFSQSSGSVTDDYGGVTNVYWPGKSPEMHPLLMANRISHEYGRTIGWQVVNGRDFSAQYATDSSAVVLNQAALKLMGLKEPVGTSIRFNNKDYQIIGIVENMIKSNPFEPVAPSFFIINDGSAVNMINIRLAPQLSIREALRKVERVFARYNPSVPFDFKFVDEIYARKFSHEERIGKLSGFFAILAVFISCLGLFGLAAYVAEQRTKEIGIRKVLGATVAQLWMMLSKDFLLLVLVSCMIASPLAFYFLNDWLQNYTYRIQMGADVFILALGIAIVLTLLTVSFQAIKAALMNPVKSLRNE</sequence>
<keyword evidence="5 6" id="KW-0472">Membrane</keyword>
<feature type="domain" description="MacB-like periplasmic core" evidence="8">
    <location>
        <begin position="20"/>
        <end position="241"/>
    </location>
</feature>
<evidence type="ECO:0000259" key="7">
    <source>
        <dbReference type="Pfam" id="PF02687"/>
    </source>
</evidence>
<feature type="transmembrane region" description="Helical" evidence="6">
    <location>
        <begin position="374"/>
        <end position="399"/>
    </location>
</feature>
<keyword evidence="10" id="KW-1185">Reference proteome</keyword>
<dbReference type="PANTHER" id="PTHR30572">
    <property type="entry name" value="MEMBRANE COMPONENT OF TRANSPORTER-RELATED"/>
    <property type="match status" value="1"/>
</dbReference>
<dbReference type="GO" id="GO:0005886">
    <property type="term" value="C:plasma membrane"/>
    <property type="evidence" value="ECO:0007669"/>
    <property type="project" value="UniProtKB-SubCell"/>
</dbReference>
<feature type="transmembrane region" description="Helical" evidence="6">
    <location>
        <begin position="329"/>
        <end position="354"/>
    </location>
</feature>
<keyword evidence="4 6" id="KW-1133">Transmembrane helix</keyword>
<feature type="transmembrane region" description="Helical" evidence="6">
    <location>
        <begin position="669"/>
        <end position="693"/>
    </location>
</feature>
<dbReference type="InterPro" id="IPR003838">
    <property type="entry name" value="ABC3_permease_C"/>
</dbReference>
<accession>A0A6C0GXJ3</accession>
<protein>
    <submittedName>
        <fullName evidence="9">FtsX-like permease family protein</fullName>
    </submittedName>
</protein>
<feature type="domain" description="MacB-like periplasmic core" evidence="8">
    <location>
        <begin position="431"/>
        <end position="636"/>
    </location>
</feature>
<feature type="transmembrane region" description="Helical" evidence="6">
    <location>
        <begin position="21"/>
        <end position="42"/>
    </location>
</feature>
<feature type="transmembrane region" description="Helical" evidence="6">
    <location>
        <begin position="424"/>
        <end position="444"/>
    </location>
</feature>
<evidence type="ECO:0000313" key="10">
    <source>
        <dbReference type="Proteomes" id="UP000480178"/>
    </source>
</evidence>
<evidence type="ECO:0000259" key="8">
    <source>
        <dbReference type="Pfam" id="PF12704"/>
    </source>
</evidence>
<feature type="domain" description="ABC3 transporter permease C-terminal" evidence="7">
    <location>
        <begin position="672"/>
        <end position="785"/>
    </location>
</feature>